<dbReference type="GO" id="GO:0005096">
    <property type="term" value="F:GTPase activator activity"/>
    <property type="evidence" value="ECO:0007669"/>
    <property type="project" value="TreeGrafter"/>
</dbReference>
<dbReference type="Proteomes" id="UP000504637">
    <property type="component" value="Unplaced"/>
</dbReference>
<dbReference type="SUPFAM" id="SSF47923">
    <property type="entry name" value="Ypt/Rab-GAP domain of gyp1p"/>
    <property type="match status" value="2"/>
</dbReference>
<keyword evidence="4" id="KW-1185">Reference proteome</keyword>
<gene>
    <name evidence="5" type="ORF">K489DRAFT_322262</name>
</gene>
<dbReference type="Gene3D" id="1.10.472.80">
    <property type="entry name" value="Ypt/Rab-GAP domain of gyp1p, domain 3"/>
    <property type="match status" value="1"/>
</dbReference>
<dbReference type="InterPro" id="IPR000195">
    <property type="entry name" value="Rab-GAP-TBC_dom"/>
</dbReference>
<dbReference type="RefSeq" id="XP_033458782.1">
    <property type="nucleotide sequence ID" value="XM_033601613.1"/>
</dbReference>
<reference evidence="5" key="3">
    <citation type="submission" date="2025-08" db="UniProtKB">
        <authorList>
            <consortium name="RefSeq"/>
        </authorList>
    </citation>
    <scope>IDENTIFICATION</scope>
    <source>
        <strain evidence="5">CBS 342.82</strain>
    </source>
</reference>
<proteinExistence type="predicted"/>
<accession>A0A6J3M147</accession>
<feature type="compositionally biased region" description="Acidic residues" evidence="2">
    <location>
        <begin position="395"/>
        <end position="407"/>
    </location>
</feature>
<dbReference type="AlphaFoldDB" id="A0A6J3M147"/>
<dbReference type="Pfam" id="PF00566">
    <property type="entry name" value="RabGAP-TBC"/>
    <property type="match status" value="1"/>
</dbReference>
<dbReference type="PROSITE" id="PS50086">
    <property type="entry name" value="TBC_RABGAP"/>
    <property type="match status" value="1"/>
</dbReference>
<organism evidence="5">
    <name type="scientific">Dissoconium aciculare CBS 342.82</name>
    <dbReference type="NCBI Taxonomy" id="1314786"/>
    <lineage>
        <taxon>Eukaryota</taxon>
        <taxon>Fungi</taxon>
        <taxon>Dikarya</taxon>
        <taxon>Ascomycota</taxon>
        <taxon>Pezizomycotina</taxon>
        <taxon>Dothideomycetes</taxon>
        <taxon>Dothideomycetidae</taxon>
        <taxon>Mycosphaerellales</taxon>
        <taxon>Dissoconiaceae</taxon>
        <taxon>Dissoconium</taxon>
    </lineage>
</organism>
<evidence type="ECO:0000256" key="2">
    <source>
        <dbReference type="SAM" id="MobiDB-lite"/>
    </source>
</evidence>
<evidence type="ECO:0000313" key="5">
    <source>
        <dbReference type="RefSeq" id="XP_033458782.1"/>
    </source>
</evidence>
<name>A0A6J3M147_9PEZI</name>
<feature type="coiled-coil region" evidence="1">
    <location>
        <begin position="342"/>
        <end position="369"/>
    </location>
</feature>
<evidence type="ECO:0000256" key="1">
    <source>
        <dbReference type="SAM" id="Coils"/>
    </source>
</evidence>
<sequence length="407" mass="45913">MSTRHDRDQLPPTLVTSGKEPIDPQEVEWNKFLLRLAKHREQRPNSNSKDNDDDHNATDTGELIGASRFGTEGSAGRQKLEHLMRLVVGGIPMRLRHPIWMELSHATTIIRPDAYQTLLNEASSFKTSNSADEMDAILKDVPRTLTSKYDFYAERGHDRLKRVLVAFCHKYPGLGYTQGLNMIAGYILLAIPEESDAFWLLCTIIDDFFPTDYFARDAGLSGPLVDNVVLRAYIRDLLPKLSDHLAFLDIPPEQTVPLNWFLTAFTAVLPAEALLRVWDIWLCLSDLRGSGLFHIALALLSMHTKRLCQCQTASDYYAYISSQCRLVPPLGSPPPGPSPDKIAALIRHAVQLRRKLAQVEIRRALAMKKLRRHPSTDALFSPSPPTDRRTLTEEHTDEESVDGEAER</sequence>
<protein>
    <submittedName>
        <fullName evidence="5">TBC-domain-containing protein</fullName>
    </submittedName>
</protein>
<dbReference type="Gene3D" id="1.10.8.270">
    <property type="entry name" value="putative rabgap domain of human tbc1 domain family member 14 like domains"/>
    <property type="match status" value="1"/>
</dbReference>
<evidence type="ECO:0000259" key="3">
    <source>
        <dbReference type="PROSITE" id="PS50086"/>
    </source>
</evidence>
<reference evidence="5" key="2">
    <citation type="submission" date="2020-04" db="EMBL/GenBank/DDBJ databases">
        <authorList>
            <consortium name="NCBI Genome Project"/>
        </authorList>
    </citation>
    <scope>NUCLEOTIDE SEQUENCE</scope>
    <source>
        <strain evidence="5">CBS 342.82</strain>
    </source>
</reference>
<dbReference type="GO" id="GO:0031267">
    <property type="term" value="F:small GTPase binding"/>
    <property type="evidence" value="ECO:0007669"/>
    <property type="project" value="TreeGrafter"/>
</dbReference>
<dbReference type="SMART" id="SM00164">
    <property type="entry name" value="TBC"/>
    <property type="match status" value="1"/>
</dbReference>
<dbReference type="InterPro" id="IPR050302">
    <property type="entry name" value="Rab_GAP_TBC_domain"/>
</dbReference>
<dbReference type="InterPro" id="IPR035969">
    <property type="entry name" value="Rab-GAP_TBC_sf"/>
</dbReference>
<feature type="region of interest" description="Disordered" evidence="2">
    <location>
        <begin position="38"/>
        <end position="71"/>
    </location>
</feature>
<feature type="region of interest" description="Disordered" evidence="2">
    <location>
        <begin position="371"/>
        <end position="407"/>
    </location>
</feature>
<dbReference type="OrthoDB" id="294251at2759"/>
<dbReference type="FunFam" id="1.10.8.270:FF:000026">
    <property type="entry name" value="TBC (Tre-2/Bub2/Cdc16) domain family"/>
    <property type="match status" value="1"/>
</dbReference>
<dbReference type="GeneID" id="54359413"/>
<feature type="region of interest" description="Disordered" evidence="2">
    <location>
        <begin position="1"/>
        <end position="22"/>
    </location>
</feature>
<keyword evidence="1" id="KW-0175">Coiled coil</keyword>
<reference evidence="5" key="1">
    <citation type="submission" date="2020-01" db="EMBL/GenBank/DDBJ databases">
        <authorList>
            <consortium name="DOE Joint Genome Institute"/>
            <person name="Haridas S."/>
            <person name="Albert R."/>
            <person name="Binder M."/>
            <person name="Bloem J."/>
            <person name="Labutti K."/>
            <person name="Salamov A."/>
            <person name="Andreopoulos B."/>
            <person name="Baker S.E."/>
            <person name="Barry K."/>
            <person name="Bills G."/>
            <person name="Bluhm B.H."/>
            <person name="Cannon C."/>
            <person name="Castanera R."/>
            <person name="Culley D.E."/>
            <person name="Daum C."/>
            <person name="Ezra D."/>
            <person name="Gonzalez J.B."/>
            <person name="Henrissat B."/>
            <person name="Kuo A."/>
            <person name="Liang C."/>
            <person name="Lipzen A."/>
            <person name="Lutzoni F."/>
            <person name="Magnuson J."/>
            <person name="Mondo S."/>
            <person name="Nolan M."/>
            <person name="Ohm R."/>
            <person name="Pangilinan J."/>
            <person name="Park H.-J."/>
            <person name="Ramirez L."/>
            <person name="Alfaro M."/>
            <person name="Sun H."/>
            <person name="Tritt A."/>
            <person name="Yoshinaga Y."/>
            <person name="Zwiers L.-H."/>
            <person name="Turgeon B.G."/>
            <person name="Goodwin S.B."/>
            <person name="Spatafora J.W."/>
            <person name="Crous P.W."/>
            <person name="Grigoriev I.V."/>
        </authorList>
    </citation>
    <scope>NUCLEOTIDE SEQUENCE</scope>
    <source>
        <strain evidence="5">CBS 342.82</strain>
    </source>
</reference>
<evidence type="ECO:0000313" key="4">
    <source>
        <dbReference type="Proteomes" id="UP000504637"/>
    </source>
</evidence>
<dbReference type="PANTHER" id="PTHR47219">
    <property type="entry name" value="RAB GTPASE-ACTIVATING PROTEIN 1-LIKE"/>
    <property type="match status" value="1"/>
</dbReference>
<dbReference type="PANTHER" id="PTHR47219:SF20">
    <property type="entry name" value="TBC1 DOMAIN FAMILY MEMBER 2B"/>
    <property type="match status" value="1"/>
</dbReference>
<feature type="domain" description="Rab-GAP TBC" evidence="3">
    <location>
        <begin position="90"/>
        <end position="285"/>
    </location>
</feature>